<evidence type="ECO:0000313" key="2">
    <source>
        <dbReference type="Proteomes" id="UP001642720"/>
    </source>
</evidence>
<dbReference type="GeneID" id="300574250"/>
<dbReference type="RefSeq" id="XP_073561324.1">
    <property type="nucleotide sequence ID" value="XM_073699800.1"/>
</dbReference>
<comment type="caution">
    <text evidence="1">The sequence shown here is derived from an EMBL/GenBank/DDBJ whole genome shotgun (WGS) entry which is preliminary data.</text>
</comment>
<organism evidence="1 2">
    <name type="scientific">Trichoderma ghanense</name>
    <dbReference type="NCBI Taxonomy" id="65468"/>
    <lineage>
        <taxon>Eukaryota</taxon>
        <taxon>Fungi</taxon>
        <taxon>Dikarya</taxon>
        <taxon>Ascomycota</taxon>
        <taxon>Pezizomycotina</taxon>
        <taxon>Sordariomycetes</taxon>
        <taxon>Hypocreomycetidae</taxon>
        <taxon>Hypocreales</taxon>
        <taxon>Hypocreaceae</taxon>
        <taxon>Trichoderma</taxon>
    </lineage>
</organism>
<dbReference type="InterPro" id="IPR025533">
    <property type="entry name" value="DUF4419"/>
</dbReference>
<evidence type="ECO:0000313" key="1">
    <source>
        <dbReference type="EMBL" id="TFB05123.1"/>
    </source>
</evidence>
<dbReference type="EMBL" id="PPTA01000003">
    <property type="protein sequence ID" value="TFB05123.1"/>
    <property type="molecule type" value="Genomic_DNA"/>
</dbReference>
<protein>
    <submittedName>
        <fullName evidence="1">Uncharacterized protein</fullName>
    </submittedName>
</protein>
<accession>A0ABY2HA47</accession>
<dbReference type="Proteomes" id="UP001642720">
    <property type="component" value="Unassembled WGS sequence"/>
</dbReference>
<reference evidence="1 2" key="1">
    <citation type="submission" date="2018-01" db="EMBL/GenBank/DDBJ databases">
        <title>Genome characterization of the sugarcane-associated fungus Trichoderma ghanense CCMA-1212 and their application in lignocelulose bioconversion.</title>
        <authorList>
            <person name="Steindorff A.S."/>
            <person name="Mendes T.D."/>
            <person name="Vilela E.S.D."/>
            <person name="Rodrigues D.S."/>
            <person name="Formighieri E.F."/>
            <person name="Melo I.S."/>
            <person name="Favaro L.C.L."/>
        </authorList>
    </citation>
    <scope>NUCLEOTIDE SEQUENCE [LARGE SCALE GENOMIC DNA]</scope>
    <source>
        <strain evidence="1 2">CCMA-1212</strain>
    </source>
</reference>
<gene>
    <name evidence="1" type="ORF">CCMA1212_002418</name>
</gene>
<name>A0ABY2HA47_9HYPO</name>
<dbReference type="PANTHER" id="PTHR31252">
    <property type="entry name" value="DUF4419 DOMAIN-CONTAINING PROTEIN"/>
    <property type="match status" value="1"/>
</dbReference>
<dbReference type="PANTHER" id="PTHR31252:SF11">
    <property type="entry name" value="DUF4419 DOMAIN-CONTAINING PROTEIN"/>
    <property type="match status" value="1"/>
</dbReference>
<sequence>MRDRCLLLRHLSMNPILEPECPTSGTPTRPGSRKALFQSFADIAERGAYFVSYKNGFVEGIIRAFQQDLHLVLRPDDFSFYVNGHAEKMRKFFVSHERKKQLIVDTGGSSPLSLDFNENARAFKDLSQGNVDDPELTSWILPNFSTTTVEDITTTTKSRLGQTSREGGKARDLWRRTCRLEQASYRSDREDDFETFDQPDSQTAKDFWMRAVHQAGEDGSLNVETLSGWVTLHIFRLLIREGLSGTLVWIISANSSRKEQ</sequence>
<proteinExistence type="predicted"/>
<keyword evidence="2" id="KW-1185">Reference proteome</keyword>
<dbReference type="Pfam" id="PF14388">
    <property type="entry name" value="DUF4419"/>
    <property type="match status" value="1"/>
</dbReference>